<reference evidence="1" key="1">
    <citation type="submission" date="2021-06" db="EMBL/GenBank/DDBJ databases">
        <authorList>
            <person name="Kallberg Y."/>
            <person name="Tangrot J."/>
            <person name="Rosling A."/>
        </authorList>
    </citation>
    <scope>NUCLEOTIDE SEQUENCE</scope>
    <source>
        <strain evidence="1">MT106</strain>
    </source>
</reference>
<dbReference type="EMBL" id="CAJVPL010003135">
    <property type="protein sequence ID" value="CAG8626839.1"/>
    <property type="molecule type" value="Genomic_DNA"/>
</dbReference>
<proteinExistence type="predicted"/>
<sequence>HDYLYVPVTIMETDIPKTERVLSMFAKVHLLDTIMKIDIPKTGHVFLIFAKARAVIERYAAKINAVLILEKISKNSDRNDYRQAFFVCEKQEKYDKKNKKYTTK</sequence>
<comment type="caution">
    <text evidence="1">The sequence shown here is derived from an EMBL/GenBank/DDBJ whole genome shotgun (WGS) entry which is preliminary data.</text>
</comment>
<feature type="non-terminal residue" evidence="1">
    <location>
        <position position="1"/>
    </location>
</feature>
<organism evidence="1 2">
    <name type="scientific">Ambispora gerdemannii</name>
    <dbReference type="NCBI Taxonomy" id="144530"/>
    <lineage>
        <taxon>Eukaryota</taxon>
        <taxon>Fungi</taxon>
        <taxon>Fungi incertae sedis</taxon>
        <taxon>Mucoromycota</taxon>
        <taxon>Glomeromycotina</taxon>
        <taxon>Glomeromycetes</taxon>
        <taxon>Archaeosporales</taxon>
        <taxon>Ambisporaceae</taxon>
        <taxon>Ambispora</taxon>
    </lineage>
</organism>
<dbReference type="AlphaFoldDB" id="A0A9N9GUS7"/>
<evidence type="ECO:0000313" key="1">
    <source>
        <dbReference type="EMBL" id="CAG8626839.1"/>
    </source>
</evidence>
<name>A0A9N9GUS7_9GLOM</name>
<dbReference type="Proteomes" id="UP000789831">
    <property type="component" value="Unassembled WGS sequence"/>
</dbReference>
<keyword evidence="2" id="KW-1185">Reference proteome</keyword>
<evidence type="ECO:0000313" key="2">
    <source>
        <dbReference type="Proteomes" id="UP000789831"/>
    </source>
</evidence>
<dbReference type="OrthoDB" id="2417900at2759"/>
<accession>A0A9N9GUS7</accession>
<gene>
    <name evidence="1" type="ORF">AGERDE_LOCUS10331</name>
</gene>
<protein>
    <submittedName>
        <fullName evidence="1">13419_t:CDS:1</fullName>
    </submittedName>
</protein>